<dbReference type="eggNOG" id="COG4312">
    <property type="taxonomic scope" value="Bacteria"/>
</dbReference>
<dbReference type="Pfam" id="PF05988">
    <property type="entry name" value="DUF899"/>
    <property type="match status" value="1"/>
</dbReference>
<reference evidence="2" key="1">
    <citation type="journal article" date="2008" name="J. Bacteriol.">
        <title>Genome sequence of the streptomycin-producing microorganism Streptomyces griseus IFO 13350.</title>
        <authorList>
            <person name="Ohnishi Y."/>
            <person name="Ishikawa J."/>
            <person name="Hara H."/>
            <person name="Suzuki H."/>
            <person name="Ikenoya M."/>
            <person name="Ikeda H."/>
            <person name="Yamashita A."/>
            <person name="Hattori M."/>
            <person name="Horinouchi S."/>
        </authorList>
    </citation>
    <scope>NUCLEOTIDE SEQUENCE [LARGE SCALE GENOMIC DNA]</scope>
    <source>
        <strain evidence="2">JCM 4626 / NBRC 13350</strain>
    </source>
</reference>
<dbReference type="InterPro" id="IPR010296">
    <property type="entry name" value="DUF899_thioredox"/>
</dbReference>
<dbReference type="AlphaFoldDB" id="B1VRM9"/>
<dbReference type="RefSeq" id="WP_012377930.1">
    <property type="nucleotide sequence ID" value="NC_010572.1"/>
</dbReference>
<gene>
    <name evidence="1" type="ordered locus">SGR_618</name>
</gene>
<sequence length="230" mass="26603">MTEAEKQQSLPRIVSPQEWLAARREFLVREKEFTRARDALNAQRRELPMVAVEKDYVFEGPDGDVGLLDLFEGRRQLIVHHVMFDPSWDEGCSSCRFQIRDLGHLPHLHERGTSLALVSRAPYAKIQRYKERMGWSVPYFSSYGSHFNYDFHATLDESKQPLLINFRTKEEHEEAVGPWDVWGHELPAVSVFLSEGDTIYHTYSSFSRGLDILLFTLNYLDLTPLGRDGG</sequence>
<dbReference type="HOGENOM" id="CLU_066898_1_0_11"/>
<organism evidence="1 2">
    <name type="scientific">Streptomyces griseus subsp. griseus (strain JCM 4626 / CBS 651.72 / NBRC 13350 / KCC S-0626 / ISP 5235)</name>
    <dbReference type="NCBI Taxonomy" id="455632"/>
    <lineage>
        <taxon>Bacteria</taxon>
        <taxon>Bacillati</taxon>
        <taxon>Actinomycetota</taxon>
        <taxon>Actinomycetes</taxon>
        <taxon>Kitasatosporales</taxon>
        <taxon>Streptomycetaceae</taxon>
        <taxon>Streptomyces</taxon>
    </lineage>
</organism>
<proteinExistence type="predicted"/>
<accession>B1VRM9</accession>
<dbReference type="EMBL" id="AP009493">
    <property type="protein sequence ID" value="BAG17447.1"/>
    <property type="molecule type" value="Genomic_DNA"/>
</dbReference>
<name>B1VRM9_STRGG</name>
<protein>
    <recommendedName>
        <fullName evidence="3">DUF899 domain-containing protein</fullName>
    </recommendedName>
</protein>
<dbReference type="Proteomes" id="UP000001685">
    <property type="component" value="Chromosome"/>
</dbReference>
<evidence type="ECO:0000313" key="2">
    <source>
        <dbReference type="Proteomes" id="UP000001685"/>
    </source>
</evidence>
<evidence type="ECO:0008006" key="3">
    <source>
        <dbReference type="Google" id="ProtNLM"/>
    </source>
</evidence>
<dbReference type="KEGG" id="sgr:SGR_618"/>
<evidence type="ECO:0000313" key="1">
    <source>
        <dbReference type="EMBL" id="BAG17447.1"/>
    </source>
</evidence>
<dbReference type="PATRIC" id="fig|455632.4.peg.603"/>